<dbReference type="AlphaFoldDB" id="A0A932M1A3"/>
<name>A0A932M1A3_UNCTE</name>
<proteinExistence type="predicted"/>
<sequence length="79" mass="9040">MRQPTKPFALCIDNTDYQASLIAGKVYRIIRDPKAAKDDLVRIVDESGEDYLYHKSHFVFVDFPKAVTKKILSLHTTTV</sequence>
<organism evidence="1 2">
    <name type="scientific">Tectimicrobiota bacterium</name>
    <dbReference type="NCBI Taxonomy" id="2528274"/>
    <lineage>
        <taxon>Bacteria</taxon>
        <taxon>Pseudomonadati</taxon>
        <taxon>Nitrospinota/Tectimicrobiota group</taxon>
        <taxon>Candidatus Tectimicrobiota</taxon>
    </lineage>
</organism>
<dbReference type="Proteomes" id="UP000741360">
    <property type="component" value="Unassembled WGS sequence"/>
</dbReference>
<dbReference type="EMBL" id="JACPSX010000239">
    <property type="protein sequence ID" value="MBI3015833.1"/>
    <property type="molecule type" value="Genomic_DNA"/>
</dbReference>
<protein>
    <submittedName>
        <fullName evidence="1">Uncharacterized protein</fullName>
    </submittedName>
</protein>
<accession>A0A932M1A3</accession>
<evidence type="ECO:0000313" key="2">
    <source>
        <dbReference type="Proteomes" id="UP000741360"/>
    </source>
</evidence>
<reference evidence="1" key="1">
    <citation type="submission" date="2020-07" db="EMBL/GenBank/DDBJ databases">
        <title>Huge and variable diversity of episymbiotic CPR bacteria and DPANN archaea in groundwater ecosystems.</title>
        <authorList>
            <person name="He C.Y."/>
            <person name="Keren R."/>
            <person name="Whittaker M."/>
            <person name="Farag I.F."/>
            <person name="Doudna J."/>
            <person name="Cate J.H.D."/>
            <person name="Banfield J.F."/>
        </authorList>
    </citation>
    <scope>NUCLEOTIDE SEQUENCE</scope>
    <source>
        <strain evidence="1">NC_groundwater_717_Ag_S-0.2um_59_8</strain>
    </source>
</reference>
<gene>
    <name evidence="1" type="ORF">HYY65_12445</name>
</gene>
<comment type="caution">
    <text evidence="1">The sequence shown here is derived from an EMBL/GenBank/DDBJ whole genome shotgun (WGS) entry which is preliminary data.</text>
</comment>
<evidence type="ECO:0000313" key="1">
    <source>
        <dbReference type="EMBL" id="MBI3015833.1"/>
    </source>
</evidence>